<dbReference type="SUPFAM" id="SSF51735">
    <property type="entry name" value="NAD(P)-binding Rossmann-fold domains"/>
    <property type="match status" value="1"/>
</dbReference>
<dbReference type="EMBL" id="QGLT01000003">
    <property type="protein sequence ID" value="PXZ00345.1"/>
    <property type="molecule type" value="Genomic_DNA"/>
</dbReference>
<dbReference type="InterPro" id="IPR002347">
    <property type="entry name" value="SDR_fam"/>
</dbReference>
<comment type="caution">
    <text evidence="3">The sequence shown here is derived from an EMBL/GenBank/DDBJ whole genome shotgun (WGS) entry which is preliminary data.</text>
</comment>
<evidence type="ECO:0000313" key="4">
    <source>
        <dbReference type="Proteomes" id="UP000247565"/>
    </source>
</evidence>
<name>A0A318MWQ7_9PROT</name>
<keyword evidence="2" id="KW-0560">Oxidoreductase</keyword>
<sequence length="248" mass="26698">MDLGLKNKKVLISGGSKGIGLAIAQKFIDEGAFVSICARNQQGIDKAILQLGDRAMGMTVDINKADEVERWIKESHKKMGGLDHVVANVSALASGRDLQTWKKAVDTDLLGTVALVNETLPYLTKQKNGSIVIISSVSASEIDVFAEPYGALKAALNHYGKSVALRVAEHNVRVNLVSPGTIYFKGGIWDQIEREQPELYNTALKNNPLGRMGTPEDVASTVVFLTSEQASFITGSNLVVDGGMTKRV</sequence>
<protein>
    <submittedName>
        <fullName evidence="3">3-ketoacyl-ACP reductase</fullName>
    </submittedName>
</protein>
<dbReference type="AlphaFoldDB" id="A0A318MWQ7"/>
<evidence type="ECO:0000256" key="1">
    <source>
        <dbReference type="ARBA" id="ARBA00006484"/>
    </source>
</evidence>
<dbReference type="Proteomes" id="UP000247565">
    <property type="component" value="Unassembled WGS sequence"/>
</dbReference>
<dbReference type="PANTHER" id="PTHR43943:SF17">
    <property type="entry name" value="3-PHENYLPROPIONATE-DIHYDRODIOL_CINNAMIC ACID-DIHYDRODIOL DEHYDROGENASE"/>
    <property type="match status" value="1"/>
</dbReference>
<dbReference type="InterPro" id="IPR036291">
    <property type="entry name" value="NAD(P)-bd_dom_sf"/>
</dbReference>
<keyword evidence="4" id="KW-1185">Reference proteome</keyword>
<evidence type="ECO:0000313" key="3">
    <source>
        <dbReference type="EMBL" id="PXZ00345.1"/>
    </source>
</evidence>
<evidence type="ECO:0000256" key="2">
    <source>
        <dbReference type="ARBA" id="ARBA00023002"/>
    </source>
</evidence>
<dbReference type="FunFam" id="3.40.50.720:FF:000084">
    <property type="entry name" value="Short-chain dehydrogenase reductase"/>
    <property type="match status" value="1"/>
</dbReference>
<dbReference type="Pfam" id="PF13561">
    <property type="entry name" value="adh_short_C2"/>
    <property type="match status" value="1"/>
</dbReference>
<dbReference type="PRINTS" id="PR00081">
    <property type="entry name" value="GDHRDH"/>
</dbReference>
<dbReference type="Gene3D" id="3.40.50.720">
    <property type="entry name" value="NAD(P)-binding Rossmann-like Domain"/>
    <property type="match status" value="1"/>
</dbReference>
<comment type="similarity">
    <text evidence="1">Belongs to the short-chain dehydrogenases/reductases (SDR) family.</text>
</comment>
<accession>A0A318MWQ7</accession>
<dbReference type="PANTHER" id="PTHR43943">
    <property type="entry name" value="DEHYDROGENASE/REDUCTASE (SDR FAMILY) MEMBER 4"/>
    <property type="match status" value="1"/>
</dbReference>
<proteinExistence type="inferred from homology"/>
<gene>
    <name evidence="3" type="ORF">DK869_06880</name>
</gene>
<dbReference type="GeneID" id="83702024"/>
<dbReference type="GO" id="GO:0016491">
    <property type="term" value="F:oxidoreductase activity"/>
    <property type="evidence" value="ECO:0007669"/>
    <property type="project" value="UniProtKB-KW"/>
</dbReference>
<reference evidence="3 4" key="1">
    <citation type="submission" date="2018-05" db="EMBL/GenBank/DDBJ databases">
        <title>Reference genomes for bee gut microbiota database.</title>
        <authorList>
            <person name="Ellegaard K.M."/>
        </authorList>
    </citation>
    <scope>NUCLEOTIDE SEQUENCE [LARGE SCALE GENOMIC DNA]</scope>
    <source>
        <strain evidence="3 4">ESL0284</strain>
    </source>
</reference>
<dbReference type="OrthoDB" id="9793325at2"/>
<dbReference type="RefSeq" id="WP_110439268.1">
    <property type="nucleotide sequence ID" value="NZ_CP033087.1"/>
</dbReference>
<organism evidence="3 4">
    <name type="scientific">Commensalibacter melissae</name>
    <dbReference type="NCBI Taxonomy" id="2070537"/>
    <lineage>
        <taxon>Bacteria</taxon>
        <taxon>Pseudomonadati</taxon>
        <taxon>Pseudomonadota</taxon>
        <taxon>Alphaproteobacteria</taxon>
        <taxon>Acetobacterales</taxon>
        <taxon>Acetobacteraceae</taxon>
    </lineage>
</organism>